<dbReference type="Proteomes" id="UP000255036">
    <property type="component" value="Unassembled WGS sequence"/>
</dbReference>
<dbReference type="InterPro" id="IPR018060">
    <property type="entry name" value="HTH_AraC"/>
</dbReference>
<evidence type="ECO:0000256" key="2">
    <source>
        <dbReference type="ARBA" id="ARBA00022801"/>
    </source>
</evidence>
<dbReference type="SUPFAM" id="SSF51011">
    <property type="entry name" value="Glycosyl hydrolase domain"/>
    <property type="match status" value="1"/>
</dbReference>
<dbReference type="Pfam" id="PF02311">
    <property type="entry name" value="AraC_binding"/>
    <property type="match status" value="1"/>
</dbReference>
<dbReference type="GO" id="GO:0043565">
    <property type="term" value="F:sequence-specific DNA binding"/>
    <property type="evidence" value="ECO:0007669"/>
    <property type="project" value="InterPro"/>
</dbReference>
<dbReference type="EMBL" id="QRCT01000012">
    <property type="protein sequence ID" value="RDU24620.1"/>
    <property type="molecule type" value="Genomic_DNA"/>
</dbReference>
<dbReference type="PANTHER" id="PTHR43280:SF2">
    <property type="entry name" value="HTH-TYPE TRANSCRIPTIONAL REGULATOR EXSA"/>
    <property type="match status" value="1"/>
</dbReference>
<keyword evidence="5" id="KW-0804">Transcription</keyword>
<evidence type="ECO:0000256" key="6">
    <source>
        <dbReference type="ARBA" id="ARBA00023295"/>
    </source>
</evidence>
<dbReference type="Gene3D" id="2.60.120.10">
    <property type="entry name" value="Jelly Rolls"/>
    <property type="match status" value="1"/>
</dbReference>
<comment type="caution">
    <text evidence="8">The sequence shown here is derived from an EMBL/GenBank/DDBJ whole genome shotgun (WGS) entry which is preliminary data.</text>
</comment>
<dbReference type="PANTHER" id="PTHR43280">
    <property type="entry name" value="ARAC-FAMILY TRANSCRIPTIONAL REGULATOR"/>
    <property type="match status" value="1"/>
</dbReference>
<dbReference type="Gene3D" id="2.60.40.1500">
    <property type="entry name" value="Glycosyl hydrolase domain, family 39"/>
    <property type="match status" value="1"/>
</dbReference>
<dbReference type="PROSITE" id="PS00041">
    <property type="entry name" value="HTH_ARAC_FAMILY_1"/>
    <property type="match status" value="1"/>
</dbReference>
<name>A0A371AYS0_9FIRM</name>
<dbReference type="InterPro" id="IPR011051">
    <property type="entry name" value="RmlC_Cupin_sf"/>
</dbReference>
<feature type="domain" description="HTH araC/xylS-type" evidence="7">
    <location>
        <begin position="183"/>
        <end position="281"/>
    </location>
</feature>
<dbReference type="SUPFAM" id="SSF51445">
    <property type="entry name" value="(Trans)glycosidases"/>
    <property type="match status" value="1"/>
</dbReference>
<protein>
    <submittedName>
        <fullName evidence="8">Helix-turn-helix domain-containing protein</fullName>
    </submittedName>
</protein>
<reference evidence="8 9" key="1">
    <citation type="submission" date="2018-07" db="EMBL/GenBank/DDBJ databases">
        <title>Anaerosacharophilus polymeroproducens gen. nov. sp. nov., an anaerobic bacterium isolated from salt field.</title>
        <authorList>
            <person name="Kim W."/>
            <person name="Yang S.-H."/>
            <person name="Oh J."/>
            <person name="Lee J.-H."/>
            <person name="Kwon K.K."/>
        </authorList>
    </citation>
    <scope>NUCLEOTIDE SEQUENCE [LARGE SCALE GENOMIC DNA]</scope>
    <source>
        <strain evidence="8 9">MCWD5</strain>
    </source>
</reference>
<evidence type="ECO:0000256" key="4">
    <source>
        <dbReference type="ARBA" id="ARBA00023125"/>
    </source>
</evidence>
<dbReference type="Gene3D" id="1.10.10.60">
    <property type="entry name" value="Homeodomain-like"/>
    <property type="match status" value="2"/>
</dbReference>
<dbReference type="GO" id="GO:0003700">
    <property type="term" value="F:DNA-binding transcription factor activity"/>
    <property type="evidence" value="ECO:0007669"/>
    <property type="project" value="InterPro"/>
</dbReference>
<dbReference type="SUPFAM" id="SSF51182">
    <property type="entry name" value="RmlC-like cupins"/>
    <property type="match status" value="1"/>
</dbReference>
<keyword evidence="9" id="KW-1185">Reference proteome</keyword>
<dbReference type="SMART" id="SM00342">
    <property type="entry name" value="HTH_ARAC"/>
    <property type="match status" value="1"/>
</dbReference>
<dbReference type="InterPro" id="IPR049166">
    <property type="entry name" value="GH39_cat"/>
</dbReference>
<dbReference type="InterPro" id="IPR017853">
    <property type="entry name" value="GH"/>
</dbReference>
<dbReference type="SUPFAM" id="SSF46689">
    <property type="entry name" value="Homeodomain-like"/>
    <property type="match status" value="2"/>
</dbReference>
<keyword evidence="6" id="KW-0326">Glycosidase</keyword>
<accession>A0A371AYS0</accession>
<evidence type="ECO:0000256" key="5">
    <source>
        <dbReference type="ARBA" id="ARBA00023163"/>
    </source>
</evidence>
<keyword evidence="2" id="KW-0378">Hydrolase</keyword>
<proteinExistence type="inferred from homology"/>
<dbReference type="PROSITE" id="PS01124">
    <property type="entry name" value="HTH_ARAC_FAMILY_2"/>
    <property type="match status" value="1"/>
</dbReference>
<organism evidence="8 9">
    <name type="scientific">Anaerosacchariphilus polymeriproducens</name>
    <dbReference type="NCBI Taxonomy" id="1812858"/>
    <lineage>
        <taxon>Bacteria</taxon>
        <taxon>Bacillati</taxon>
        <taxon>Bacillota</taxon>
        <taxon>Clostridia</taxon>
        <taxon>Lachnospirales</taxon>
        <taxon>Lachnospiraceae</taxon>
        <taxon>Anaerosacchariphilus</taxon>
    </lineage>
</organism>
<dbReference type="Gene3D" id="3.20.20.80">
    <property type="entry name" value="Glycosidases"/>
    <property type="match status" value="1"/>
</dbReference>
<dbReference type="InterPro" id="IPR003313">
    <property type="entry name" value="AraC-bd"/>
</dbReference>
<dbReference type="GO" id="GO:0016798">
    <property type="term" value="F:hydrolase activity, acting on glycosyl bonds"/>
    <property type="evidence" value="ECO:0007669"/>
    <property type="project" value="UniProtKB-KW"/>
</dbReference>
<keyword evidence="4" id="KW-0238">DNA-binding</keyword>
<dbReference type="InterPro" id="IPR009057">
    <property type="entry name" value="Homeodomain-like_sf"/>
</dbReference>
<evidence type="ECO:0000256" key="3">
    <source>
        <dbReference type="ARBA" id="ARBA00023015"/>
    </source>
</evidence>
<comment type="similarity">
    <text evidence="1">Belongs to the glycosyl hydrolase 39 family.</text>
</comment>
<evidence type="ECO:0000259" key="7">
    <source>
        <dbReference type="PROSITE" id="PS01124"/>
    </source>
</evidence>
<dbReference type="Pfam" id="PF12833">
    <property type="entry name" value="HTH_18"/>
    <property type="match status" value="1"/>
</dbReference>
<gene>
    <name evidence="8" type="ORF">DWV06_03915</name>
</gene>
<sequence>MPKMKLYLSNYKEEDSILLSVNENGIKLTIEFLKHESIHFHREIELLYLLDGEADFYVTDDVFHLKKEEIILINNEKKHSIVPITEGIICRILIDFSLLSSYLSSTLFWFWCNSTMENQKNYEELRKVLRKILAYHLQYQGEMDFGQTANLYQLMDLLIKNFMIDKKDIRFQKNNDVFAERIHQILDYIMGNYKKDLRLNELAEKLYLSNAYLSRFFKKNFGMNFKDYLTNIRLHYAVDDILNTEKTLTKVAMDNGFASVSRFNQIFKETYQISPSAYRESSKQKDEKDEKELQKEQKEVFLKLQSYMKEYEDSFENEKKEEYHIIYVTQTKPCHKNWNRIINIGTMEYLLQAEVQKYVLQLHEELGYTYIRLWNIFSDGIVSLQKVDCYNFDKMDRVLDFLLKSGIQPFLVLGAKPRIVIKTITNNIIDQQSSETEFFKDPQKWEGLFRSWLEHIAERYGKEVVSKWVFELWKPNEWDNVYEQDYLSKWYVEWFEITLRLIKKYFPQVLIGGCEFPAIGNDNWKTDIIQLQKCWQRINFVPDFLSIAVYPYTAGNLSAEWEYLNKSISYAREIFDEIGYDNIPLMVTEWNLTLSNRNILNDSCFKGSYIIRNMLQNISCADKIIYWMGTDQFSEYADSSLLLFGASGLLTKTGIRKPSFYAFLFLNRLLRYQIAKTEQFIATTDGEQNYVILFQNEKRMGHSYFMSKNRWDDLTTENYENYFLDLKSLELKVQLKNIEPGSYRMRNYTVSQEHGSILDEWKSWDCLSNLKQAEMDYLKQICQPKFVMRKVNSQKDELNFEINIPANAFTLVELTHIQIF</sequence>
<evidence type="ECO:0000256" key="1">
    <source>
        <dbReference type="ARBA" id="ARBA00008875"/>
    </source>
</evidence>
<dbReference type="Pfam" id="PF01229">
    <property type="entry name" value="Glyco_hydro_39"/>
    <property type="match status" value="1"/>
</dbReference>
<keyword evidence="3" id="KW-0805">Transcription regulation</keyword>
<dbReference type="InterPro" id="IPR014710">
    <property type="entry name" value="RmlC-like_jellyroll"/>
</dbReference>
<evidence type="ECO:0000313" key="8">
    <source>
        <dbReference type="EMBL" id="RDU24620.1"/>
    </source>
</evidence>
<dbReference type="InterPro" id="IPR018062">
    <property type="entry name" value="HTH_AraC-typ_CS"/>
</dbReference>
<dbReference type="AlphaFoldDB" id="A0A371AYS0"/>
<evidence type="ECO:0000313" key="9">
    <source>
        <dbReference type="Proteomes" id="UP000255036"/>
    </source>
</evidence>